<evidence type="ECO:0000313" key="2">
    <source>
        <dbReference type="Proteomes" id="UP000886501"/>
    </source>
</evidence>
<reference evidence="1" key="1">
    <citation type="submission" date="2019-10" db="EMBL/GenBank/DDBJ databases">
        <authorList>
            <consortium name="DOE Joint Genome Institute"/>
            <person name="Kuo A."/>
            <person name="Miyauchi S."/>
            <person name="Kiss E."/>
            <person name="Drula E."/>
            <person name="Kohler A."/>
            <person name="Sanchez-Garcia M."/>
            <person name="Andreopoulos B."/>
            <person name="Barry K.W."/>
            <person name="Bonito G."/>
            <person name="Buee M."/>
            <person name="Carver A."/>
            <person name="Chen C."/>
            <person name="Cichocki N."/>
            <person name="Clum A."/>
            <person name="Culley D."/>
            <person name="Crous P.W."/>
            <person name="Fauchery L."/>
            <person name="Girlanda M."/>
            <person name="Hayes R."/>
            <person name="Keri Z."/>
            <person name="Labutti K."/>
            <person name="Lipzen A."/>
            <person name="Lombard V."/>
            <person name="Magnuson J."/>
            <person name="Maillard F."/>
            <person name="Morin E."/>
            <person name="Murat C."/>
            <person name="Nolan M."/>
            <person name="Ohm R."/>
            <person name="Pangilinan J."/>
            <person name="Pereira M."/>
            <person name="Perotto S."/>
            <person name="Peter M."/>
            <person name="Riley R."/>
            <person name="Sitrit Y."/>
            <person name="Stielow B."/>
            <person name="Szollosi G."/>
            <person name="Zifcakova L."/>
            <person name="Stursova M."/>
            <person name="Spatafora J.W."/>
            <person name="Tedersoo L."/>
            <person name="Vaario L.-M."/>
            <person name="Yamada A."/>
            <person name="Yan M."/>
            <person name="Wang P."/>
            <person name="Xu J."/>
            <person name="Bruns T."/>
            <person name="Baldrian P."/>
            <person name="Vilgalys R."/>
            <person name="Henrissat B."/>
            <person name="Grigoriev I.V."/>
            <person name="Hibbett D."/>
            <person name="Nagy L.G."/>
            <person name="Martin F.M."/>
        </authorList>
    </citation>
    <scope>NUCLEOTIDE SEQUENCE</scope>
    <source>
        <strain evidence="1">P2</strain>
    </source>
</reference>
<organism evidence="1 2">
    <name type="scientific">Thelephora ganbajun</name>
    <name type="common">Ganba fungus</name>
    <dbReference type="NCBI Taxonomy" id="370292"/>
    <lineage>
        <taxon>Eukaryota</taxon>
        <taxon>Fungi</taxon>
        <taxon>Dikarya</taxon>
        <taxon>Basidiomycota</taxon>
        <taxon>Agaricomycotina</taxon>
        <taxon>Agaricomycetes</taxon>
        <taxon>Thelephorales</taxon>
        <taxon>Thelephoraceae</taxon>
        <taxon>Thelephora</taxon>
    </lineage>
</organism>
<keyword evidence="2" id="KW-1185">Reference proteome</keyword>
<protein>
    <submittedName>
        <fullName evidence="1">Uncharacterized protein</fullName>
    </submittedName>
</protein>
<proteinExistence type="predicted"/>
<comment type="caution">
    <text evidence="1">The sequence shown here is derived from an EMBL/GenBank/DDBJ whole genome shotgun (WGS) entry which is preliminary data.</text>
</comment>
<sequence>MRHSRWTAPPTRREFTLLLCAFTIFIISYNLNPSLHVIGLTPAASLQKLGLGSDPGFDPDGRRPESFRDDVEDLIFGDWEWVEGQVAGSPAKTQKEKATVQRQKYFHYIPPSVNSQQVEWAKKHPSSVLVKHIPGYSIIDSLILFNGTLYIVNDRHGRWPSLDRISAVTPSAEEQYKNELRFVSPEEAVTLIPPLAGSVDGVTLLSLDEVENQDSHTVISLLRTYSSLDTEITPDGATALAFPSRIAYPRIPYFSNPQPLRLEDGTDELTPRTRSQLGLPHSLMKSLLPFAGIMYYHDWLDLHESEIPYILERVVIADYKVATQASSGNGLPYWLAPFKDLATSTNWWEPVRSRLSRVMRVTDNPNEAAITYISRQDVESGPTLKSEDHDVLVKELQKLARDTKCTVKIVPHSASWQDKLSAILRSTVVLGVYGEHLFDSIYMKHSPRSTVMEFWPAGTFTRDVELPTTSTGLNYVAWWSDKKHLDSSLPPIIHPADASTFRQSVLIDARAIVQSIREVLSGR</sequence>
<reference evidence="1" key="2">
    <citation type="journal article" date="2020" name="Nat. Commun.">
        <title>Large-scale genome sequencing of mycorrhizal fungi provides insights into the early evolution of symbiotic traits.</title>
        <authorList>
            <person name="Miyauchi S."/>
            <person name="Kiss E."/>
            <person name="Kuo A."/>
            <person name="Drula E."/>
            <person name="Kohler A."/>
            <person name="Sanchez-Garcia M."/>
            <person name="Morin E."/>
            <person name="Andreopoulos B."/>
            <person name="Barry K.W."/>
            <person name="Bonito G."/>
            <person name="Buee M."/>
            <person name="Carver A."/>
            <person name="Chen C."/>
            <person name="Cichocki N."/>
            <person name="Clum A."/>
            <person name="Culley D."/>
            <person name="Crous P.W."/>
            <person name="Fauchery L."/>
            <person name="Girlanda M."/>
            <person name="Hayes R.D."/>
            <person name="Keri Z."/>
            <person name="LaButti K."/>
            <person name="Lipzen A."/>
            <person name="Lombard V."/>
            <person name="Magnuson J."/>
            <person name="Maillard F."/>
            <person name="Murat C."/>
            <person name="Nolan M."/>
            <person name="Ohm R.A."/>
            <person name="Pangilinan J."/>
            <person name="Pereira M.F."/>
            <person name="Perotto S."/>
            <person name="Peter M."/>
            <person name="Pfister S."/>
            <person name="Riley R."/>
            <person name="Sitrit Y."/>
            <person name="Stielow J.B."/>
            <person name="Szollosi G."/>
            <person name="Zifcakova L."/>
            <person name="Stursova M."/>
            <person name="Spatafora J.W."/>
            <person name="Tedersoo L."/>
            <person name="Vaario L.M."/>
            <person name="Yamada A."/>
            <person name="Yan M."/>
            <person name="Wang P."/>
            <person name="Xu J."/>
            <person name="Bruns T."/>
            <person name="Baldrian P."/>
            <person name="Vilgalys R."/>
            <person name="Dunand C."/>
            <person name="Henrissat B."/>
            <person name="Grigoriev I.V."/>
            <person name="Hibbett D."/>
            <person name="Nagy L.G."/>
            <person name="Martin F.M."/>
        </authorList>
    </citation>
    <scope>NUCLEOTIDE SEQUENCE</scope>
    <source>
        <strain evidence="1">P2</strain>
    </source>
</reference>
<gene>
    <name evidence="1" type="ORF">BDM02DRAFT_3107363</name>
</gene>
<name>A0ACB6ZVI0_THEGA</name>
<accession>A0ACB6ZVI0</accession>
<evidence type="ECO:0000313" key="1">
    <source>
        <dbReference type="EMBL" id="KAF9653488.1"/>
    </source>
</evidence>
<dbReference type="EMBL" id="MU117963">
    <property type="protein sequence ID" value="KAF9653488.1"/>
    <property type="molecule type" value="Genomic_DNA"/>
</dbReference>
<dbReference type="Proteomes" id="UP000886501">
    <property type="component" value="Unassembled WGS sequence"/>
</dbReference>